<accession>A0AAU8DW53</accession>
<proteinExistence type="predicted"/>
<dbReference type="GO" id="GO:0004497">
    <property type="term" value="F:monooxygenase activity"/>
    <property type="evidence" value="ECO:0007669"/>
    <property type="project" value="UniProtKB-KW"/>
</dbReference>
<dbReference type="AlphaFoldDB" id="A0AAU8DW53"/>
<dbReference type="RefSeq" id="WP_353651088.1">
    <property type="nucleotide sequence ID" value="NZ_CP159218.1"/>
</dbReference>
<sequence>MTGPALPTDGDEQLFVLVARFDAAAPPGAVELLAAQPTCRRLRYVRATDVADSWTLIAEFAGAAAYRAALSPFDVRTTVIPWLSTAIAGSGVGEALLSADTGVVTSHRPTVEH</sequence>
<name>A0AAU8DW53_9ACTN</name>
<organism evidence="1">
    <name type="scientific">Nakamurella sp. A5-74</name>
    <dbReference type="NCBI Taxonomy" id="3158264"/>
    <lineage>
        <taxon>Bacteria</taxon>
        <taxon>Bacillati</taxon>
        <taxon>Actinomycetota</taxon>
        <taxon>Actinomycetes</taxon>
        <taxon>Nakamurellales</taxon>
        <taxon>Nakamurellaceae</taxon>
        <taxon>Nakamurella</taxon>
    </lineage>
</organism>
<evidence type="ECO:0000313" key="1">
    <source>
        <dbReference type="EMBL" id="XCG65483.1"/>
    </source>
</evidence>
<dbReference type="EMBL" id="CP159218">
    <property type="protein sequence ID" value="XCG65483.1"/>
    <property type="molecule type" value="Genomic_DNA"/>
</dbReference>
<protein>
    <submittedName>
        <fullName evidence="1">Antibiotic biosynthesis monooxygenase</fullName>
    </submittedName>
</protein>
<reference evidence="1" key="1">
    <citation type="submission" date="2024-05" db="EMBL/GenBank/DDBJ databases">
        <authorList>
            <person name="Cai S.Y."/>
            <person name="Jin L.M."/>
            <person name="Li H.R."/>
        </authorList>
    </citation>
    <scope>NUCLEOTIDE SEQUENCE</scope>
    <source>
        <strain evidence="1">A5-74</strain>
    </source>
</reference>
<keyword evidence="1" id="KW-0503">Monooxygenase</keyword>
<keyword evidence="1" id="KW-0560">Oxidoreductase</keyword>
<gene>
    <name evidence="1" type="ORF">ABLG96_09480</name>
</gene>